<dbReference type="OrthoDB" id="68483at2759"/>
<organism evidence="9 10">
    <name type="scientific">Jaapia argillacea MUCL 33604</name>
    <dbReference type="NCBI Taxonomy" id="933084"/>
    <lineage>
        <taxon>Eukaryota</taxon>
        <taxon>Fungi</taxon>
        <taxon>Dikarya</taxon>
        <taxon>Basidiomycota</taxon>
        <taxon>Agaricomycotina</taxon>
        <taxon>Agaricomycetes</taxon>
        <taxon>Agaricomycetidae</taxon>
        <taxon>Jaapiales</taxon>
        <taxon>Jaapiaceae</taxon>
        <taxon>Jaapia</taxon>
    </lineage>
</organism>
<protein>
    <recommendedName>
        <fullName evidence="8">Protein kinase domain-containing protein</fullName>
    </recommendedName>
</protein>
<gene>
    <name evidence="9" type="ORF">JAAARDRAFT_413901</name>
</gene>
<evidence type="ECO:0000256" key="1">
    <source>
        <dbReference type="ARBA" id="ARBA00022527"/>
    </source>
</evidence>
<proteinExistence type="predicted"/>
<dbReference type="InterPro" id="IPR011009">
    <property type="entry name" value="Kinase-like_dom_sf"/>
</dbReference>
<dbReference type="InParanoid" id="A0A067PV17"/>
<dbReference type="GO" id="GO:0004674">
    <property type="term" value="F:protein serine/threonine kinase activity"/>
    <property type="evidence" value="ECO:0007669"/>
    <property type="project" value="UniProtKB-KW"/>
</dbReference>
<keyword evidence="10" id="KW-1185">Reference proteome</keyword>
<accession>A0A067PV17</accession>
<dbReference type="PROSITE" id="PS00107">
    <property type="entry name" value="PROTEIN_KINASE_ATP"/>
    <property type="match status" value="1"/>
</dbReference>
<keyword evidence="5" id="KW-0418">Kinase</keyword>
<dbReference type="SMART" id="SM00220">
    <property type="entry name" value="S_TKc"/>
    <property type="match status" value="1"/>
</dbReference>
<sequence length="615" mass="68305">MVFSLKVFYLSILNKFKATKQIVPAQSPEAPLTSDEVAVHITKTVVVTEEYIPEPEIELLAGLHDAYHAPAVLAIRRDAKLVASSLKASIPSAQCINITTSESRWTTVVFRTPSLLYSSRSSATHQPQRVLRVVNGDAINSSLSLIQDPPSSQPVLPVTISTQSFTSEKNISDITLVAPLPLNPLHNIKIVKSLGKGGFGNVYLAISRTTSRLSALKVIPKHSKKHPVSVDVFMKEVRAIRRLSNHRFVVCVEASFHDTENFYMITGYYPGGDLHQLLDRGGRLAHPRTRIYMAQMILALEHLHAHKIIHRDVKPANIMIDARGNAILIDFGLCRDFDPLLSGQSGDEPIPSRHTKEPLPDLHTNQWCGTPPYAAPELFNNKSYTFGVDIWCLGLTTFEMKCARHPWNNASDTDTEMDYLIEGILSGPLRFVPDDRVGVQLEELLNRMMVKNPHFRATISEIKSHRYFKGLNWAKLAQGKIPIPGAEIHKHTASKFTNQHIHVAFGKPYCADEDPFPFVSYQCPEDELPPIDITEPPRPQGLRRVRKMASRIFPRPSVIDVAEFERVVLPAPVVQAVSSPRVGDSDDSVAEIVCVRPRHAFDIPAAGSSAIVSGS</sequence>
<keyword evidence="3" id="KW-0808">Transferase</keyword>
<dbReference type="EMBL" id="KL197730">
    <property type="protein sequence ID" value="KDQ54181.1"/>
    <property type="molecule type" value="Genomic_DNA"/>
</dbReference>
<dbReference type="Gene3D" id="1.10.510.10">
    <property type="entry name" value="Transferase(Phosphotransferase) domain 1"/>
    <property type="match status" value="1"/>
</dbReference>
<dbReference type="InterPro" id="IPR008271">
    <property type="entry name" value="Ser/Thr_kinase_AS"/>
</dbReference>
<feature type="domain" description="Protein kinase" evidence="8">
    <location>
        <begin position="188"/>
        <end position="468"/>
    </location>
</feature>
<evidence type="ECO:0000313" key="10">
    <source>
        <dbReference type="Proteomes" id="UP000027265"/>
    </source>
</evidence>
<evidence type="ECO:0000256" key="6">
    <source>
        <dbReference type="ARBA" id="ARBA00022840"/>
    </source>
</evidence>
<reference evidence="10" key="1">
    <citation type="journal article" date="2014" name="Proc. Natl. Acad. Sci. U.S.A.">
        <title>Extensive sampling of basidiomycete genomes demonstrates inadequacy of the white-rot/brown-rot paradigm for wood decay fungi.</title>
        <authorList>
            <person name="Riley R."/>
            <person name="Salamov A.A."/>
            <person name="Brown D.W."/>
            <person name="Nagy L.G."/>
            <person name="Floudas D."/>
            <person name="Held B.W."/>
            <person name="Levasseur A."/>
            <person name="Lombard V."/>
            <person name="Morin E."/>
            <person name="Otillar R."/>
            <person name="Lindquist E.A."/>
            <person name="Sun H."/>
            <person name="LaButti K.M."/>
            <person name="Schmutz J."/>
            <person name="Jabbour D."/>
            <person name="Luo H."/>
            <person name="Baker S.E."/>
            <person name="Pisabarro A.G."/>
            <person name="Walton J.D."/>
            <person name="Blanchette R.A."/>
            <person name="Henrissat B."/>
            <person name="Martin F."/>
            <person name="Cullen D."/>
            <person name="Hibbett D.S."/>
            <person name="Grigoriev I.V."/>
        </authorList>
    </citation>
    <scope>NUCLEOTIDE SEQUENCE [LARGE SCALE GENOMIC DNA]</scope>
    <source>
        <strain evidence="10">MUCL 33604</strain>
    </source>
</reference>
<evidence type="ECO:0000256" key="4">
    <source>
        <dbReference type="ARBA" id="ARBA00022741"/>
    </source>
</evidence>
<dbReference type="PROSITE" id="PS00108">
    <property type="entry name" value="PROTEIN_KINASE_ST"/>
    <property type="match status" value="1"/>
</dbReference>
<evidence type="ECO:0000313" key="9">
    <source>
        <dbReference type="EMBL" id="KDQ54181.1"/>
    </source>
</evidence>
<keyword evidence="2" id="KW-0597">Phosphoprotein</keyword>
<keyword evidence="4 7" id="KW-0547">Nucleotide-binding</keyword>
<feature type="binding site" evidence="7">
    <location>
        <position position="217"/>
    </location>
    <ligand>
        <name>ATP</name>
        <dbReference type="ChEBI" id="CHEBI:30616"/>
    </ligand>
</feature>
<dbReference type="PROSITE" id="PS50011">
    <property type="entry name" value="PROTEIN_KINASE_DOM"/>
    <property type="match status" value="1"/>
</dbReference>
<dbReference type="InterPro" id="IPR017441">
    <property type="entry name" value="Protein_kinase_ATP_BS"/>
</dbReference>
<dbReference type="Gene3D" id="3.30.200.20">
    <property type="entry name" value="Phosphorylase Kinase, domain 1"/>
    <property type="match status" value="1"/>
</dbReference>
<evidence type="ECO:0000259" key="8">
    <source>
        <dbReference type="PROSITE" id="PS50011"/>
    </source>
</evidence>
<name>A0A067PV17_9AGAM</name>
<evidence type="ECO:0000256" key="5">
    <source>
        <dbReference type="ARBA" id="ARBA00022777"/>
    </source>
</evidence>
<evidence type="ECO:0000256" key="3">
    <source>
        <dbReference type="ARBA" id="ARBA00022679"/>
    </source>
</evidence>
<dbReference type="InterPro" id="IPR000719">
    <property type="entry name" value="Prot_kinase_dom"/>
</dbReference>
<dbReference type="STRING" id="933084.A0A067PV17"/>
<dbReference type="Pfam" id="PF00069">
    <property type="entry name" value="Pkinase"/>
    <property type="match status" value="1"/>
</dbReference>
<dbReference type="Proteomes" id="UP000027265">
    <property type="component" value="Unassembled WGS sequence"/>
</dbReference>
<dbReference type="InterPro" id="IPR045270">
    <property type="entry name" value="STKc_AGC"/>
</dbReference>
<keyword evidence="6 7" id="KW-0067">ATP-binding</keyword>
<evidence type="ECO:0000256" key="7">
    <source>
        <dbReference type="PROSITE-ProRule" id="PRU10141"/>
    </source>
</evidence>
<dbReference type="SUPFAM" id="SSF56112">
    <property type="entry name" value="Protein kinase-like (PK-like)"/>
    <property type="match status" value="1"/>
</dbReference>
<dbReference type="AlphaFoldDB" id="A0A067PV17"/>
<evidence type="ECO:0000256" key="2">
    <source>
        <dbReference type="ARBA" id="ARBA00022553"/>
    </source>
</evidence>
<dbReference type="GO" id="GO:0005524">
    <property type="term" value="F:ATP binding"/>
    <property type="evidence" value="ECO:0007669"/>
    <property type="project" value="UniProtKB-UniRule"/>
</dbReference>
<dbReference type="PANTHER" id="PTHR24351">
    <property type="entry name" value="RIBOSOMAL PROTEIN S6 KINASE"/>
    <property type="match status" value="1"/>
</dbReference>
<dbReference type="HOGENOM" id="CLU_474106_0_0_1"/>
<keyword evidence="1" id="KW-0723">Serine/threonine-protein kinase</keyword>
<dbReference type="CDD" id="cd05123">
    <property type="entry name" value="STKc_AGC"/>
    <property type="match status" value="1"/>
</dbReference>